<protein>
    <submittedName>
        <fullName evidence="2">Zn-dependent M16 (Insulinase) family peptidase</fullName>
        <ecNumber evidence="2">3.4.24.-</ecNumber>
    </submittedName>
</protein>
<keyword evidence="2" id="KW-0378">Hydrolase</keyword>
<dbReference type="EMBL" id="JAFBEV010000007">
    <property type="protein sequence ID" value="MBM7657661.1"/>
    <property type="molecule type" value="Genomic_DNA"/>
</dbReference>
<dbReference type="InterPro" id="IPR055130">
    <property type="entry name" value="PreP_C"/>
</dbReference>
<feature type="domain" description="Peptidase M16C associated" evidence="1">
    <location>
        <begin position="465"/>
        <end position="715"/>
    </location>
</feature>
<reference evidence="2 3" key="1">
    <citation type="submission" date="2021-01" db="EMBL/GenBank/DDBJ databases">
        <title>Genomic Encyclopedia of Type Strains, Phase IV (KMG-IV): sequencing the most valuable type-strain genomes for metagenomic binning, comparative biology and taxonomic classification.</title>
        <authorList>
            <person name="Goeker M."/>
        </authorList>
    </citation>
    <scope>NUCLEOTIDE SEQUENCE [LARGE SCALE GENOMIC DNA]</scope>
    <source>
        <strain evidence="2 3">DSM 100968</strain>
    </source>
</reference>
<dbReference type="InterPro" id="IPR013578">
    <property type="entry name" value="Peptidase_M16C_assoc"/>
</dbReference>
<dbReference type="PANTHER" id="PTHR43016">
    <property type="entry name" value="PRESEQUENCE PROTEASE"/>
    <property type="match status" value="1"/>
</dbReference>
<dbReference type="Pfam" id="PF05193">
    <property type="entry name" value="Peptidase_M16_C"/>
    <property type="match status" value="1"/>
</dbReference>
<dbReference type="RefSeq" id="WP_205005990.1">
    <property type="nucleotide sequence ID" value="NZ_CBCRXA010000005.1"/>
</dbReference>
<dbReference type="SMART" id="SM01264">
    <property type="entry name" value="M16C_associated"/>
    <property type="match status" value="1"/>
</dbReference>
<dbReference type="GO" id="GO:0016787">
    <property type="term" value="F:hydrolase activity"/>
    <property type="evidence" value="ECO:0007669"/>
    <property type="project" value="UniProtKB-KW"/>
</dbReference>
<dbReference type="EC" id="3.4.24.-" evidence="2"/>
<evidence type="ECO:0000313" key="3">
    <source>
        <dbReference type="Proteomes" id="UP000823201"/>
    </source>
</evidence>
<name>A0ABS2Q7M9_9BACL</name>
<dbReference type="InterPro" id="IPR011249">
    <property type="entry name" value="Metalloenz_LuxS/M16"/>
</dbReference>
<evidence type="ECO:0000313" key="2">
    <source>
        <dbReference type="EMBL" id="MBM7657661.1"/>
    </source>
</evidence>
<dbReference type="Gene3D" id="3.30.830.10">
    <property type="entry name" value="Metalloenzyme, LuxS/M16 peptidase-like"/>
    <property type="match status" value="4"/>
</dbReference>
<organism evidence="2 3">
    <name type="scientific">Sporolactobacillus spathodeae</name>
    <dbReference type="NCBI Taxonomy" id="1465502"/>
    <lineage>
        <taxon>Bacteria</taxon>
        <taxon>Bacillati</taxon>
        <taxon>Bacillota</taxon>
        <taxon>Bacilli</taxon>
        <taxon>Bacillales</taxon>
        <taxon>Sporolactobacillaceae</taxon>
        <taxon>Sporolactobacillus</taxon>
    </lineage>
</organism>
<dbReference type="InterPro" id="IPR007863">
    <property type="entry name" value="Peptidase_M16_C"/>
</dbReference>
<dbReference type="Pfam" id="PF08367">
    <property type="entry name" value="M16C_assoc"/>
    <property type="match status" value="1"/>
</dbReference>
<accession>A0ABS2Q7M9</accession>
<dbReference type="Pfam" id="PF00675">
    <property type="entry name" value="Peptidase_M16"/>
    <property type="match status" value="1"/>
</dbReference>
<dbReference type="InterPro" id="IPR011765">
    <property type="entry name" value="Pept_M16_N"/>
</dbReference>
<dbReference type="PANTHER" id="PTHR43016:SF13">
    <property type="entry name" value="PRESEQUENCE PROTEASE, MITOCHONDRIAL"/>
    <property type="match status" value="1"/>
</dbReference>
<dbReference type="SUPFAM" id="SSF63411">
    <property type="entry name" value="LuxS/MPP-like metallohydrolase"/>
    <property type="match status" value="4"/>
</dbReference>
<comment type="caution">
    <text evidence="2">The sequence shown here is derived from an EMBL/GenBank/DDBJ whole genome shotgun (WGS) entry which is preliminary data.</text>
</comment>
<gene>
    <name evidence="2" type="ORF">JOC27_001110</name>
</gene>
<keyword evidence="3" id="KW-1185">Reference proteome</keyword>
<sequence>MAALIPGKSYHGFKLLHTEKVADIHSEAFQFEHERSGARLLFLKNDDDNKVFSISFRTPPEDNTGVFHILEHSVLCGSDKYPIKEPFVELLKGSLNTFLNAFTFSDKTMYPVASKNDKDFLNLIDVYMDAVLHPNIYKHKEILQQEGWHYELDKKEDPLHYKGVVYNEMKGALSSPESLLMRLNQSSLYPDTPYGYESGGDPDFIPDLTYEHFIDSHRNYYSPTNSYLYLYGNIDIEKKLRLLDQNYLSAYDRIDVQSNIAEQTAERSPKEVSETYPILPDEKEADKTYLSLNFSVGRATDPEVHLAFDILNYLLLDSPAAPLKKALLDAGIGHDVFGIFDGSVQQPYFSINVKNANETQKDAFRQTVKETLARLVTHGLDKKLIEAAINVKEFQLREADYGSMPKGLIYSITAMDSWLYDGDPLTHLRFEATLTKIKQALTTDYFEQLIQNYLLDNPQHTLVIVKPSKTKAAEEDQALEKKLATYKKGLSEEALDQIVAETRQLKERQESDDRPEDLRKIPMLQLSDIDQKSEELPLEKVELDGVPVLYHDLPTNKIIYLSLYFNASSIAPELLPYLGLLQELLGRIDTDQYSYESLANEVNIQTGDIHFENNLMADKDDDTSYETRFTVRAKILEDKLPEALRLISEILYHSQFSDNKRLADVIKETKSRLEMVFNQSGQSVALRRLSAYYSKAAAYKEKLNGLSFYQFICALNDGQKAKEIQNNLEKIVSQLFNKRKLIIGLTGDQSLMQSMRAAFSNLQLESNTAGEQPPATTIQLLKQHNEGLMTSSKVQYAAKGGNFRALGFAYTGDILVLKQILTLDYLWNKVRVMGGAYGSGISVASSGNFVFWSYRDPNLSETLHVYDQAADFARNYQADDFTITKYIIGTISNLDGPLTPSGKGELADDRYFSHVAQSDVQRIRDEVLATRAENIRNLAPLLEKVTGQNLFCVLGNESKIKKNEKLFDSCVRVFS</sequence>
<proteinExistence type="predicted"/>
<dbReference type="Proteomes" id="UP000823201">
    <property type="component" value="Unassembled WGS sequence"/>
</dbReference>
<dbReference type="Pfam" id="PF22516">
    <property type="entry name" value="PreP_C"/>
    <property type="match status" value="1"/>
</dbReference>
<evidence type="ECO:0000259" key="1">
    <source>
        <dbReference type="SMART" id="SM01264"/>
    </source>
</evidence>